<protein>
    <submittedName>
        <fullName evidence="1">HTH-type transcriptional regulator</fullName>
    </submittedName>
</protein>
<name>A0A8S5PRM9_9CAUD</name>
<proteinExistence type="predicted"/>
<dbReference type="EMBL" id="BK015477">
    <property type="protein sequence ID" value="DAE08868.1"/>
    <property type="molecule type" value="Genomic_DNA"/>
</dbReference>
<accession>A0A8S5PRM9</accession>
<organism evidence="1">
    <name type="scientific">Podoviridae sp. ct8dV2</name>
    <dbReference type="NCBI Taxonomy" id="2825222"/>
    <lineage>
        <taxon>Viruses</taxon>
        <taxon>Duplodnaviria</taxon>
        <taxon>Heunggongvirae</taxon>
        <taxon>Uroviricota</taxon>
        <taxon>Caudoviricetes</taxon>
    </lineage>
</organism>
<sequence>MAKATAIMVCPVCGAEVKWSVEKHNRAEADNFESYYNGKERLCPECYKKSLQEEREKEAARNADSFKELCEKYHITLPALEGSEKQVKWAEDIRVEKMLALEKVGLRYAEIFAGTFPGAEKIKAKVLLNPSARFWIDIRGDYDCKILADLIRKAIRS</sequence>
<reference evidence="1" key="1">
    <citation type="journal article" date="2021" name="Proc. Natl. Acad. Sci. U.S.A.">
        <title>A Catalog of Tens of Thousands of Viruses from Human Metagenomes Reveals Hidden Associations with Chronic Diseases.</title>
        <authorList>
            <person name="Tisza M.J."/>
            <person name="Buck C.B."/>
        </authorList>
    </citation>
    <scope>NUCLEOTIDE SEQUENCE</scope>
    <source>
        <strain evidence="1">Ct8dV2</strain>
    </source>
</reference>
<evidence type="ECO:0000313" key="1">
    <source>
        <dbReference type="EMBL" id="DAE08868.1"/>
    </source>
</evidence>